<evidence type="ECO:0000256" key="1">
    <source>
        <dbReference type="SAM" id="MobiDB-lite"/>
    </source>
</evidence>
<sequence>MASSENFENSKVELPKEDPELFEHFLAWLYNPKSSLALQYPSDISTLIRLLSFSAKWRCWELHKTIFEMLFPKEVNIKEDESLADRLDLVFSTIKEFIWQSEYSNNNGILKLLKPLSEKMAASIFGTESPVNTLIEVYLSVTKWTCVDQMEIIFDRTQDRPKLPIRKFCVDQLHYGRSSQVEERERISKDERNIIFRDVSGFANAWLDRREEMENEDGEEEKLREDPRGYKYDNAYSHRPPESLKEDVPKKYRKNDNAPINLRIIVEQVTKRASIEKIWKYEGTK</sequence>
<dbReference type="EMBL" id="JAAMPI010000819">
    <property type="protein sequence ID" value="KAF4628391.1"/>
    <property type="molecule type" value="Genomic_DNA"/>
</dbReference>
<reference evidence="2 3" key="1">
    <citation type="submission" date="2020-03" db="EMBL/GenBank/DDBJ databases">
        <title>Draft Genome Sequence of Cudoniella acicularis.</title>
        <authorList>
            <person name="Buettner E."/>
            <person name="Kellner H."/>
        </authorList>
    </citation>
    <scope>NUCLEOTIDE SEQUENCE [LARGE SCALE GENOMIC DNA]</scope>
    <source>
        <strain evidence="2 3">DSM 108380</strain>
    </source>
</reference>
<comment type="caution">
    <text evidence="2">The sequence shown here is derived from an EMBL/GenBank/DDBJ whole genome shotgun (WGS) entry which is preliminary data.</text>
</comment>
<feature type="region of interest" description="Disordered" evidence="1">
    <location>
        <begin position="211"/>
        <end position="252"/>
    </location>
</feature>
<evidence type="ECO:0000313" key="3">
    <source>
        <dbReference type="Proteomes" id="UP000566819"/>
    </source>
</evidence>
<evidence type="ECO:0008006" key="4">
    <source>
        <dbReference type="Google" id="ProtNLM"/>
    </source>
</evidence>
<dbReference type="Proteomes" id="UP000566819">
    <property type="component" value="Unassembled WGS sequence"/>
</dbReference>
<organism evidence="2 3">
    <name type="scientific">Cudoniella acicularis</name>
    <dbReference type="NCBI Taxonomy" id="354080"/>
    <lineage>
        <taxon>Eukaryota</taxon>
        <taxon>Fungi</taxon>
        <taxon>Dikarya</taxon>
        <taxon>Ascomycota</taxon>
        <taxon>Pezizomycotina</taxon>
        <taxon>Leotiomycetes</taxon>
        <taxon>Helotiales</taxon>
        <taxon>Tricladiaceae</taxon>
        <taxon>Cudoniella</taxon>
    </lineage>
</organism>
<keyword evidence="3" id="KW-1185">Reference proteome</keyword>
<evidence type="ECO:0000313" key="2">
    <source>
        <dbReference type="EMBL" id="KAF4628391.1"/>
    </source>
</evidence>
<gene>
    <name evidence="2" type="ORF">G7Y89_g9756</name>
</gene>
<dbReference type="OrthoDB" id="194443at2759"/>
<protein>
    <recommendedName>
        <fullName evidence="4">BTB domain-containing protein</fullName>
    </recommendedName>
</protein>
<name>A0A8H4VZQ0_9HELO</name>
<proteinExistence type="predicted"/>
<feature type="compositionally biased region" description="Basic and acidic residues" evidence="1">
    <location>
        <begin position="221"/>
        <end position="231"/>
    </location>
</feature>
<accession>A0A8H4VZQ0</accession>
<feature type="compositionally biased region" description="Basic and acidic residues" evidence="1">
    <location>
        <begin position="239"/>
        <end position="252"/>
    </location>
</feature>
<dbReference type="AlphaFoldDB" id="A0A8H4VZQ0"/>